<dbReference type="SMART" id="SM00086">
    <property type="entry name" value="PAC"/>
    <property type="match status" value="2"/>
</dbReference>
<dbReference type="SUPFAM" id="SSF109604">
    <property type="entry name" value="HD-domain/PDEase-like"/>
    <property type="match status" value="1"/>
</dbReference>
<dbReference type="SUPFAM" id="SSF55785">
    <property type="entry name" value="PYP-like sensor domain (PAS domain)"/>
    <property type="match status" value="2"/>
</dbReference>
<accession>A0ABX5QUC4</accession>
<gene>
    <name evidence="7" type="ORF">CBS1_10265</name>
</gene>
<protein>
    <submittedName>
        <fullName evidence="7">PAS domain S-box protein</fullName>
    </submittedName>
</protein>
<dbReference type="Pfam" id="PF16927">
    <property type="entry name" value="HisKA_7TM"/>
    <property type="match status" value="1"/>
</dbReference>
<keyword evidence="8" id="KW-1185">Reference proteome</keyword>
<dbReference type="PANTHER" id="PTHR45228:SF1">
    <property type="entry name" value="CYCLIC DI-GMP PHOSPHODIESTERASE TM_0186"/>
    <property type="match status" value="1"/>
</dbReference>
<feature type="transmembrane region" description="Helical" evidence="2">
    <location>
        <begin position="148"/>
        <end position="169"/>
    </location>
</feature>
<evidence type="ECO:0000259" key="4">
    <source>
        <dbReference type="PROSITE" id="PS50113"/>
    </source>
</evidence>
<dbReference type="Pfam" id="PF13188">
    <property type="entry name" value="PAS_8"/>
    <property type="match status" value="1"/>
</dbReference>
<dbReference type="PROSITE" id="PS50112">
    <property type="entry name" value="PAS"/>
    <property type="match status" value="2"/>
</dbReference>
<dbReference type="InterPro" id="IPR031621">
    <property type="entry name" value="HisKA_7TM"/>
</dbReference>
<evidence type="ECO:0000256" key="2">
    <source>
        <dbReference type="SAM" id="Phobius"/>
    </source>
</evidence>
<sequence length="846" mass="97443">MVLVVFLSALFVLSSITSLSLGANSLLSNPKDRLNKIFFVLTLDISAWAFTYSLMNISQDVAVATAFHRVGTIFYSLMYAILLHFILVLVKKDKYLRNMLQLFLFYIPAFISIYLYFFYKPVTVADHVKTSLGYVYIYPKYNNLILDYFFHIYYISYTATGLYMLVKWSKDSKYLKEKKQAKILIETILAPFAIGSVSDIVIPMMQKIALPPISVILFNIPIIGIWYSMKKYKLMNLKVEELITEVLEMMKEGMIILDPYLRIRDVNKGMLELTGYEKDEICTLTLDSIFDTEIDLSCRESSEMNIITKTGRRVPILLNVEETKDKFGDSYGYLLLLREISQLKELQSAIIRYNKELEKKVEERTDELKREKINEQKQREKYQTLFDNSQDAIVEFDLEGNIVNINKKFEELFGYTKMNVKNKPLDEVVFEKDRYDFAKEIGETLMGVVINKESIRHTKDGNPISVIVKSTPIYIGGTIIGGFIICTDITENKQYEQKLSEIAIKDSLTGFYNLNYFVDYTSKNIDNKMLPMAMLIFDINGLKLVNDSLGRDGGDRLLKTFAEILKTSVGKENLLFRIGGDEFLILLKNADKPTVENVIRNIQSAFEVYNESLKDEDKILTLSVSYGYSLLETENDDYRLKLKEADDMMNRNKLLEEMSNKNQVINILMSALSERDYVTSGHTERVMSMCKMIAAKMNLSEDEREKLILLAQVHDIGKIGIPDDILNKKGKLTKEEWEIMKSHSEKGYKIAINSPELSKIADLILHHHERWDGNGYPMGLKGTEIPIECRILAIVDAYDAMTSQRPYNTPKTHEEAIEELKRNAGTQFDPTIVEVFIECMNKSKKH</sequence>
<feature type="domain" description="PAS" evidence="3">
    <location>
        <begin position="378"/>
        <end position="448"/>
    </location>
</feature>
<dbReference type="Gene3D" id="3.30.450.20">
    <property type="entry name" value="PAS domain"/>
    <property type="match status" value="2"/>
</dbReference>
<evidence type="ECO:0000259" key="6">
    <source>
        <dbReference type="PROSITE" id="PS51832"/>
    </source>
</evidence>
<dbReference type="InterPro" id="IPR037522">
    <property type="entry name" value="HD_GYP_dom"/>
</dbReference>
<dbReference type="PROSITE" id="PS51832">
    <property type="entry name" value="HD_GYP"/>
    <property type="match status" value="1"/>
</dbReference>
<feature type="domain" description="PAS" evidence="3">
    <location>
        <begin position="239"/>
        <end position="281"/>
    </location>
</feature>
<dbReference type="EMBL" id="CP026721">
    <property type="protein sequence ID" value="QAV34040.1"/>
    <property type="molecule type" value="Genomic_DNA"/>
</dbReference>
<dbReference type="InterPro" id="IPR035965">
    <property type="entry name" value="PAS-like_dom_sf"/>
</dbReference>
<feature type="coiled-coil region" evidence="1">
    <location>
        <begin position="343"/>
        <end position="385"/>
    </location>
</feature>
<dbReference type="NCBIfam" id="TIGR00229">
    <property type="entry name" value="sensory_box"/>
    <property type="match status" value="2"/>
</dbReference>
<dbReference type="CDD" id="cd00130">
    <property type="entry name" value="PAS"/>
    <property type="match status" value="2"/>
</dbReference>
<dbReference type="InterPro" id="IPR052020">
    <property type="entry name" value="Cyclic_di-GMP/3'3'-cGAMP_PDE"/>
</dbReference>
<dbReference type="InterPro" id="IPR003607">
    <property type="entry name" value="HD/PDEase_dom"/>
</dbReference>
<proteinExistence type="predicted"/>
<dbReference type="Gene3D" id="1.10.3210.10">
    <property type="entry name" value="Hypothetical protein af1432"/>
    <property type="match status" value="1"/>
</dbReference>
<dbReference type="InterPro" id="IPR000160">
    <property type="entry name" value="GGDEF_dom"/>
</dbReference>
<dbReference type="Pfam" id="PF13426">
    <property type="entry name" value="PAS_9"/>
    <property type="match status" value="1"/>
</dbReference>
<dbReference type="SMART" id="SM00091">
    <property type="entry name" value="PAS"/>
    <property type="match status" value="2"/>
</dbReference>
<dbReference type="InterPro" id="IPR000014">
    <property type="entry name" value="PAS"/>
</dbReference>
<evidence type="ECO:0000313" key="8">
    <source>
        <dbReference type="Proteomes" id="UP000288947"/>
    </source>
</evidence>
<feature type="domain" description="GGDEF" evidence="5">
    <location>
        <begin position="530"/>
        <end position="669"/>
    </location>
</feature>
<dbReference type="InterPro" id="IPR029787">
    <property type="entry name" value="Nucleotide_cyclase"/>
</dbReference>
<feature type="domain" description="HD-GYP" evidence="6">
    <location>
        <begin position="657"/>
        <end position="846"/>
    </location>
</feature>
<dbReference type="SMART" id="SM00267">
    <property type="entry name" value="GGDEF"/>
    <property type="match status" value="1"/>
</dbReference>
<keyword evidence="2" id="KW-0812">Transmembrane</keyword>
<feature type="transmembrane region" description="Helical" evidence="2">
    <location>
        <begin position="102"/>
        <end position="119"/>
    </location>
</feature>
<dbReference type="CDD" id="cd00077">
    <property type="entry name" value="HDc"/>
    <property type="match status" value="1"/>
</dbReference>
<evidence type="ECO:0000259" key="5">
    <source>
        <dbReference type="PROSITE" id="PS50887"/>
    </source>
</evidence>
<dbReference type="SUPFAM" id="SSF55073">
    <property type="entry name" value="Nucleotide cyclase"/>
    <property type="match status" value="1"/>
</dbReference>
<feature type="transmembrane region" description="Helical" evidence="2">
    <location>
        <begin position="73"/>
        <end position="90"/>
    </location>
</feature>
<reference evidence="7 8" key="1">
    <citation type="submission" date="2018-01" db="EMBL/GenBank/DDBJ databases">
        <title>The whole genome sequencing and assembly of Fervidobacterium changbaicum CBS-1 strain.</title>
        <authorList>
            <person name="Kim J.-Y."/>
            <person name="Park M.-K."/>
            <person name="Yi H."/>
            <person name="Bahn Y.-S."/>
            <person name="Kim J.F."/>
            <person name="Lee D.-W."/>
        </authorList>
    </citation>
    <scope>NUCLEOTIDE SEQUENCE [LARGE SCALE GENOMIC DNA]</scope>
    <source>
        <strain evidence="7 8">CBS-1</strain>
    </source>
</reference>
<dbReference type="PANTHER" id="PTHR45228">
    <property type="entry name" value="CYCLIC DI-GMP PHOSPHODIESTERASE TM_0186-RELATED"/>
    <property type="match status" value="1"/>
</dbReference>
<organism evidence="7 8">
    <name type="scientific">Fervidobacterium changbaicum</name>
    <dbReference type="NCBI Taxonomy" id="310769"/>
    <lineage>
        <taxon>Bacteria</taxon>
        <taxon>Thermotogati</taxon>
        <taxon>Thermotogota</taxon>
        <taxon>Thermotogae</taxon>
        <taxon>Thermotogales</taxon>
        <taxon>Fervidobacteriaceae</taxon>
        <taxon>Fervidobacterium</taxon>
    </lineage>
</organism>
<evidence type="ECO:0000259" key="3">
    <source>
        <dbReference type="PROSITE" id="PS50112"/>
    </source>
</evidence>
<dbReference type="CDD" id="cd01949">
    <property type="entry name" value="GGDEF"/>
    <property type="match status" value="1"/>
</dbReference>
<keyword evidence="2" id="KW-1133">Transmembrane helix</keyword>
<evidence type="ECO:0000256" key="1">
    <source>
        <dbReference type="SAM" id="Coils"/>
    </source>
</evidence>
<keyword evidence="2" id="KW-0472">Membrane</keyword>
<dbReference type="SMART" id="SM00471">
    <property type="entry name" value="HDc"/>
    <property type="match status" value="1"/>
</dbReference>
<dbReference type="InterPro" id="IPR043128">
    <property type="entry name" value="Rev_trsase/Diguanyl_cyclase"/>
</dbReference>
<dbReference type="Gene3D" id="3.30.70.270">
    <property type="match status" value="1"/>
</dbReference>
<dbReference type="Pfam" id="PF00990">
    <property type="entry name" value="GGDEF"/>
    <property type="match status" value="1"/>
</dbReference>
<dbReference type="Pfam" id="PF13487">
    <property type="entry name" value="HD_5"/>
    <property type="match status" value="1"/>
</dbReference>
<dbReference type="InterPro" id="IPR001610">
    <property type="entry name" value="PAC"/>
</dbReference>
<dbReference type="NCBIfam" id="TIGR00254">
    <property type="entry name" value="GGDEF"/>
    <property type="match status" value="1"/>
</dbReference>
<keyword evidence="1" id="KW-0175">Coiled coil</keyword>
<feature type="transmembrane region" description="Helical" evidence="2">
    <location>
        <begin position="208"/>
        <end position="228"/>
    </location>
</feature>
<name>A0ABX5QUC4_9BACT</name>
<dbReference type="PROSITE" id="PS50113">
    <property type="entry name" value="PAC"/>
    <property type="match status" value="1"/>
</dbReference>
<dbReference type="InterPro" id="IPR000700">
    <property type="entry name" value="PAS-assoc_C"/>
</dbReference>
<evidence type="ECO:0000313" key="7">
    <source>
        <dbReference type="EMBL" id="QAV34040.1"/>
    </source>
</evidence>
<dbReference type="PROSITE" id="PS50887">
    <property type="entry name" value="GGDEF"/>
    <property type="match status" value="1"/>
</dbReference>
<feature type="domain" description="PAC" evidence="4">
    <location>
        <begin position="300"/>
        <end position="352"/>
    </location>
</feature>
<dbReference type="Proteomes" id="UP000288947">
    <property type="component" value="Chromosome"/>
</dbReference>